<reference evidence="8" key="2">
    <citation type="submission" date="2020-09" db="EMBL/GenBank/DDBJ databases">
        <authorList>
            <person name="Sun Q."/>
            <person name="Zhou Y."/>
        </authorList>
    </citation>
    <scope>NUCLEOTIDE SEQUENCE</scope>
    <source>
        <strain evidence="8">CGMCC 1.15762</strain>
    </source>
</reference>
<dbReference type="InterPro" id="IPR011701">
    <property type="entry name" value="MFS"/>
</dbReference>
<comment type="caution">
    <text evidence="8">The sequence shown here is derived from an EMBL/GenBank/DDBJ whole genome shotgun (WGS) entry which is preliminary data.</text>
</comment>
<dbReference type="RefSeq" id="WP_188788440.1">
    <property type="nucleotide sequence ID" value="NZ_BMJV01000001.1"/>
</dbReference>
<sequence>MTTKAASPLANGTFRTLFAAQICSLLGVGLLTVALSLAAYRIGGDAAGGRVLGLLLALKMVAYVGLAPFAESLLAGLPRKRAMVLLDAGRMLLLLPMVFATATGEIAALAFVFFVLASGFTPLFQSVIPDVLPDEASYTRALSWSRVAYTLETFLSPVIAASVLKLVAPNALFLFAAIAFAGSVLFLMLTRFPERGTVQRKGPFLQRAMRGMWIYGKTPRLRGLFLLNFALSLSMAWVLVNTVVYAGARLGDADGLYPVLMAGYGAGAAVGAFVVPRLVAGAGERVAMLLGVFAFATIGAGFGLAPQPPLTVLLGVWAGFGLASSLVLTPGGLVIARSAAREDRAAVFAAQFSLSHAGWLLAYPLAGWLGGVVTLEHALLALALLSAITGLIAMRVWPASDTLERSHAHPELPDNHPHLRNHGATGAGHVHVHAYHIDDLHPNWVKTPV</sequence>
<evidence type="ECO:0000313" key="9">
    <source>
        <dbReference type="Proteomes" id="UP000617145"/>
    </source>
</evidence>
<keyword evidence="2" id="KW-0813">Transport</keyword>
<keyword evidence="4 7" id="KW-0812">Transmembrane</keyword>
<evidence type="ECO:0000256" key="2">
    <source>
        <dbReference type="ARBA" id="ARBA00022448"/>
    </source>
</evidence>
<feature type="transmembrane region" description="Helical" evidence="7">
    <location>
        <begin position="311"/>
        <end position="335"/>
    </location>
</feature>
<dbReference type="GO" id="GO:0005886">
    <property type="term" value="C:plasma membrane"/>
    <property type="evidence" value="ECO:0007669"/>
    <property type="project" value="UniProtKB-SubCell"/>
</dbReference>
<feature type="transmembrane region" description="Helical" evidence="7">
    <location>
        <begin position="347"/>
        <end position="366"/>
    </location>
</feature>
<organism evidence="8 9">
    <name type="scientific">Salipiger pallidus</name>
    <dbReference type="NCBI Taxonomy" id="1775170"/>
    <lineage>
        <taxon>Bacteria</taxon>
        <taxon>Pseudomonadati</taxon>
        <taxon>Pseudomonadota</taxon>
        <taxon>Alphaproteobacteria</taxon>
        <taxon>Rhodobacterales</taxon>
        <taxon>Roseobacteraceae</taxon>
        <taxon>Salipiger</taxon>
    </lineage>
</organism>
<gene>
    <name evidence="8" type="ORF">GCM10011415_04770</name>
</gene>
<feature type="transmembrane region" description="Helical" evidence="7">
    <location>
        <begin position="173"/>
        <end position="192"/>
    </location>
</feature>
<dbReference type="PANTHER" id="PTHR23513:SF9">
    <property type="entry name" value="ENTEROBACTIN EXPORTER ENTS"/>
    <property type="match status" value="1"/>
</dbReference>
<accession>A0A8J2ZGT8</accession>
<feature type="transmembrane region" description="Helical" evidence="7">
    <location>
        <begin position="18"/>
        <end position="39"/>
    </location>
</feature>
<feature type="transmembrane region" description="Helical" evidence="7">
    <location>
        <begin position="51"/>
        <end position="70"/>
    </location>
</feature>
<feature type="transmembrane region" description="Helical" evidence="7">
    <location>
        <begin position="256"/>
        <end position="275"/>
    </location>
</feature>
<dbReference type="SUPFAM" id="SSF103473">
    <property type="entry name" value="MFS general substrate transporter"/>
    <property type="match status" value="1"/>
</dbReference>
<feature type="transmembrane region" description="Helical" evidence="7">
    <location>
        <begin position="224"/>
        <end position="244"/>
    </location>
</feature>
<name>A0A8J2ZGT8_9RHOB</name>
<dbReference type="EMBL" id="BMJV01000001">
    <property type="protein sequence ID" value="GGG61672.1"/>
    <property type="molecule type" value="Genomic_DNA"/>
</dbReference>
<dbReference type="CDD" id="cd06173">
    <property type="entry name" value="MFS_MefA_like"/>
    <property type="match status" value="1"/>
</dbReference>
<evidence type="ECO:0000313" key="8">
    <source>
        <dbReference type="EMBL" id="GGG61672.1"/>
    </source>
</evidence>
<dbReference type="Proteomes" id="UP000617145">
    <property type="component" value="Unassembled WGS sequence"/>
</dbReference>
<evidence type="ECO:0000256" key="4">
    <source>
        <dbReference type="ARBA" id="ARBA00022692"/>
    </source>
</evidence>
<feature type="transmembrane region" description="Helical" evidence="7">
    <location>
        <begin position="378"/>
        <end position="397"/>
    </location>
</feature>
<proteinExistence type="predicted"/>
<dbReference type="Pfam" id="PF07690">
    <property type="entry name" value="MFS_1"/>
    <property type="match status" value="1"/>
</dbReference>
<keyword evidence="5 7" id="KW-1133">Transmembrane helix</keyword>
<evidence type="ECO:0000256" key="5">
    <source>
        <dbReference type="ARBA" id="ARBA00022989"/>
    </source>
</evidence>
<dbReference type="InterPro" id="IPR036259">
    <property type="entry name" value="MFS_trans_sf"/>
</dbReference>
<dbReference type="AlphaFoldDB" id="A0A8J2ZGT8"/>
<keyword evidence="9" id="KW-1185">Reference proteome</keyword>
<evidence type="ECO:0000256" key="1">
    <source>
        <dbReference type="ARBA" id="ARBA00004651"/>
    </source>
</evidence>
<feature type="transmembrane region" description="Helical" evidence="7">
    <location>
        <begin position="90"/>
        <end position="116"/>
    </location>
</feature>
<dbReference type="Gene3D" id="1.20.1250.20">
    <property type="entry name" value="MFS general substrate transporter like domains"/>
    <property type="match status" value="1"/>
</dbReference>
<keyword evidence="3" id="KW-1003">Cell membrane</keyword>
<evidence type="ECO:0000256" key="6">
    <source>
        <dbReference type="ARBA" id="ARBA00023136"/>
    </source>
</evidence>
<comment type="subcellular location">
    <subcellularLocation>
        <location evidence="1">Cell membrane</location>
        <topology evidence="1">Multi-pass membrane protein</topology>
    </subcellularLocation>
</comment>
<dbReference type="PANTHER" id="PTHR23513">
    <property type="entry name" value="INTEGRAL MEMBRANE EFFLUX PROTEIN-RELATED"/>
    <property type="match status" value="1"/>
</dbReference>
<feature type="transmembrane region" description="Helical" evidence="7">
    <location>
        <begin position="287"/>
        <end position="305"/>
    </location>
</feature>
<evidence type="ECO:0000256" key="7">
    <source>
        <dbReference type="SAM" id="Phobius"/>
    </source>
</evidence>
<evidence type="ECO:0000256" key="3">
    <source>
        <dbReference type="ARBA" id="ARBA00022475"/>
    </source>
</evidence>
<dbReference type="GO" id="GO:0022857">
    <property type="term" value="F:transmembrane transporter activity"/>
    <property type="evidence" value="ECO:0007669"/>
    <property type="project" value="InterPro"/>
</dbReference>
<keyword evidence="6 7" id="KW-0472">Membrane</keyword>
<reference evidence="8" key="1">
    <citation type="journal article" date="2014" name="Int. J. Syst. Evol. Microbiol.">
        <title>Complete genome sequence of Corynebacterium casei LMG S-19264T (=DSM 44701T), isolated from a smear-ripened cheese.</title>
        <authorList>
            <consortium name="US DOE Joint Genome Institute (JGI-PGF)"/>
            <person name="Walter F."/>
            <person name="Albersmeier A."/>
            <person name="Kalinowski J."/>
            <person name="Ruckert C."/>
        </authorList>
    </citation>
    <scope>NUCLEOTIDE SEQUENCE</scope>
    <source>
        <strain evidence="8">CGMCC 1.15762</strain>
    </source>
</reference>
<protein>
    <submittedName>
        <fullName evidence="8">MFS transporter</fullName>
    </submittedName>
</protein>